<dbReference type="EMBL" id="CP000967">
    <property type="protein sequence ID" value="ACD57044.1"/>
    <property type="molecule type" value="Genomic_DNA"/>
</dbReference>
<dbReference type="Proteomes" id="UP000001740">
    <property type="component" value="Chromosome"/>
</dbReference>
<dbReference type="AlphaFoldDB" id="A0A0K0GGA8"/>
<sequence>MFAHMTWTFAYSLLPSGEGAPEGADEGTGEALWSLGA</sequence>
<protein>
    <submittedName>
        <fullName evidence="2">Uncharacterized protein</fullName>
    </submittedName>
</protein>
<name>A0A0K0GGA8_XANOP</name>
<reference evidence="2 3" key="1">
    <citation type="journal article" date="2008" name="BMC Genomics">
        <title>Genome sequence and rapid evolution of the rice pathogen Xanthomonas oryzae pv. oryzae PXO99A.</title>
        <authorList>
            <person name="Salzberg S.L."/>
            <person name="Sommer D.D."/>
            <person name="Schatz M.C."/>
            <person name="Phillippy A.M."/>
            <person name="Rabinowicz P.D."/>
            <person name="Tsuge S."/>
            <person name="Furutani A."/>
            <person name="Ochiai H."/>
            <person name="Delcher A.L."/>
            <person name="Kelley D."/>
            <person name="Madupu R."/>
            <person name="Puiu D."/>
            <person name="Radune D."/>
            <person name="Shumway M."/>
            <person name="Trapnell C."/>
            <person name="Aparna G."/>
            <person name="Jha G."/>
            <person name="Pandey A."/>
            <person name="Patil P.B."/>
            <person name="Ishihara H."/>
            <person name="Meyer D.F."/>
            <person name="Szurek B."/>
            <person name="Verdier V."/>
            <person name="Koebnik R."/>
            <person name="Dow J.M."/>
            <person name="Ryan R.P."/>
            <person name="Hirata H."/>
            <person name="Tsuyumu S."/>
            <person name="Won Lee S."/>
            <person name="Seo Y.S."/>
            <person name="Sriariyanum M."/>
            <person name="Ronald P.C."/>
            <person name="Sonti R.V."/>
            <person name="Van Sluys M.A."/>
            <person name="Leach J.E."/>
            <person name="White F.F."/>
            <person name="Bogdanove A.J."/>
        </authorList>
    </citation>
    <scope>NUCLEOTIDE SEQUENCE [LARGE SCALE GENOMIC DNA]</scope>
    <source>
        <strain evidence="2 3">PXO99A</strain>
    </source>
</reference>
<feature type="region of interest" description="Disordered" evidence="1">
    <location>
        <begin position="14"/>
        <end position="37"/>
    </location>
</feature>
<proteinExistence type="predicted"/>
<dbReference type="KEGG" id="xop:PXO_03830"/>
<organism evidence="2 3">
    <name type="scientific">Xanthomonas oryzae pv. oryzae (strain PXO99A)</name>
    <dbReference type="NCBI Taxonomy" id="360094"/>
    <lineage>
        <taxon>Bacteria</taxon>
        <taxon>Pseudomonadati</taxon>
        <taxon>Pseudomonadota</taxon>
        <taxon>Gammaproteobacteria</taxon>
        <taxon>Lysobacterales</taxon>
        <taxon>Lysobacteraceae</taxon>
        <taxon>Xanthomonas</taxon>
    </lineage>
</organism>
<gene>
    <name evidence="2" type="ordered locus">PXO_03830</name>
</gene>
<dbReference type="HOGENOM" id="CLU_3350477_0_0_6"/>
<evidence type="ECO:0000313" key="2">
    <source>
        <dbReference type="EMBL" id="ACD57044.1"/>
    </source>
</evidence>
<accession>A0A0K0GGA8</accession>
<evidence type="ECO:0000313" key="3">
    <source>
        <dbReference type="Proteomes" id="UP000001740"/>
    </source>
</evidence>
<evidence type="ECO:0000256" key="1">
    <source>
        <dbReference type="SAM" id="MobiDB-lite"/>
    </source>
</evidence>